<sequence length="88" mass="9515">MAPRPFLARARLGLRRCWRAASGKRVYLLAGVMALPDVLDALPGVDLTPLLPEWLPGAKVATFLAVARLAARAYATKLATLPAREPPR</sequence>
<dbReference type="Proteomes" id="UP000233769">
    <property type="component" value="Chromosome tk0001"/>
</dbReference>
<proteinExistence type="predicted"/>
<accession>A0A2N9AIX2</accession>
<dbReference type="EMBL" id="LT962688">
    <property type="protein sequence ID" value="SOR27120.1"/>
    <property type="molecule type" value="Genomic_DNA"/>
</dbReference>
<gene>
    <name evidence="1" type="ORF">TK0001_0518</name>
</gene>
<reference evidence="2" key="1">
    <citation type="submission" date="2017-10" db="EMBL/GenBank/DDBJ databases">
        <authorList>
            <person name="Regsiter A."/>
            <person name="William W."/>
        </authorList>
    </citation>
    <scope>NUCLEOTIDE SEQUENCE [LARGE SCALE GENOMIC DNA]</scope>
</reference>
<evidence type="ECO:0000313" key="2">
    <source>
        <dbReference type="Proteomes" id="UP000233769"/>
    </source>
</evidence>
<evidence type="ECO:0000313" key="1">
    <source>
        <dbReference type="EMBL" id="SOR27120.1"/>
    </source>
</evidence>
<protein>
    <submittedName>
        <fullName evidence="1">Uncharacterized protein</fullName>
    </submittedName>
</protein>
<organism evidence="1 2">
    <name type="scientific">Methylorubrum extorquens</name>
    <name type="common">Methylobacterium dichloromethanicum</name>
    <name type="synonym">Methylobacterium extorquens</name>
    <dbReference type="NCBI Taxonomy" id="408"/>
    <lineage>
        <taxon>Bacteria</taxon>
        <taxon>Pseudomonadati</taxon>
        <taxon>Pseudomonadota</taxon>
        <taxon>Alphaproteobacteria</taxon>
        <taxon>Hyphomicrobiales</taxon>
        <taxon>Methylobacteriaceae</taxon>
        <taxon>Methylorubrum</taxon>
    </lineage>
</organism>
<dbReference type="AlphaFoldDB" id="A0A2N9AIX2"/>
<name>A0A2N9AIX2_METEX</name>